<reference evidence="1 2" key="1">
    <citation type="submission" date="2016-02" db="EMBL/GenBank/DDBJ databases">
        <title>Secondary metabolites in Legionella.</title>
        <authorList>
            <person name="Tobias N.J."/>
            <person name="Bode H.B."/>
        </authorList>
    </citation>
    <scope>NUCLEOTIDE SEQUENCE [LARGE SCALE GENOMIC DNA]</scope>
    <source>
        <strain evidence="1 2">DSM 19216</strain>
    </source>
</reference>
<gene>
    <name evidence="1" type="ORF">lpari_02450</name>
</gene>
<dbReference type="EMBL" id="LSOG01000065">
    <property type="protein sequence ID" value="OEH46582.1"/>
    <property type="molecule type" value="Genomic_DNA"/>
</dbReference>
<evidence type="ECO:0000313" key="2">
    <source>
        <dbReference type="Proteomes" id="UP000095229"/>
    </source>
</evidence>
<keyword evidence="2" id="KW-1185">Reference proteome</keyword>
<proteinExistence type="predicted"/>
<dbReference type="AlphaFoldDB" id="A0A1E5JPX4"/>
<comment type="caution">
    <text evidence="1">The sequence shown here is derived from an EMBL/GenBank/DDBJ whole genome shotgun (WGS) entry which is preliminary data.</text>
</comment>
<name>A0A1E5JPX4_9GAMM</name>
<evidence type="ECO:0000313" key="1">
    <source>
        <dbReference type="EMBL" id="OEH46582.1"/>
    </source>
</evidence>
<dbReference type="Proteomes" id="UP000095229">
    <property type="component" value="Unassembled WGS sequence"/>
</dbReference>
<dbReference type="STRING" id="45071.Lpar_0351"/>
<organism evidence="1 2">
    <name type="scientific">Legionella parisiensis</name>
    <dbReference type="NCBI Taxonomy" id="45071"/>
    <lineage>
        <taxon>Bacteria</taxon>
        <taxon>Pseudomonadati</taxon>
        <taxon>Pseudomonadota</taxon>
        <taxon>Gammaproteobacteria</taxon>
        <taxon>Legionellales</taxon>
        <taxon>Legionellaceae</taxon>
        <taxon>Legionella</taxon>
    </lineage>
</organism>
<sequence>MYTGGLSDCVAVSILDMNNNEIQKMMMLHFGGGLSSNSFSFLRRLMREHEFSDTIQVVVCFGTSYKNKSGLLDPEYQKEYESQIVATLGVNCSKIIFTASSSSCITFDGFGGPFAYDSHRFRKEDPYGCYRRDYYEVESTSSLEEKNVFDSMTRSFLAVNQESFSKYLAQISNIIESQFTEPGAKAALYQNIRFLVFMATTNLSAGIPHQEQTFTQLKSEIETICAKEIPGFQNQLNGLHAAFTPPKEEDADFSKIVDKLENISFYSSDLNDVLNELPQKNIAQLFKRLHERNWFERNINDPQQAVEFFALVPKEKQTDFLSGFSKTGFEKIFAKDLLKFSSFLSYAASSREQTMILNKLSEQALKNLFLPRSLSQVKSRLELIRVAPNPNGNKTHTTAMLIGLLEACTECYQGSQSNFFGNQNRTLSPLIHKIKTAFEDNGDLKLACDKLGESHHTPMEIRDIVKAIQTVQAAPTNTHYPGKTLPI</sequence>
<protein>
    <submittedName>
        <fullName evidence="1">Uncharacterized protein</fullName>
    </submittedName>
</protein>
<accession>A0A1E5JPX4</accession>
<dbReference type="PATRIC" id="fig|45071.7.peg.2614"/>